<dbReference type="GO" id="GO:0005509">
    <property type="term" value="F:calcium ion binding"/>
    <property type="evidence" value="ECO:0007669"/>
    <property type="project" value="InterPro"/>
</dbReference>
<dbReference type="InterPro" id="IPR011049">
    <property type="entry name" value="Serralysin-like_metalloprot_C"/>
</dbReference>
<evidence type="ECO:0000259" key="8">
    <source>
        <dbReference type="Pfam" id="PF00082"/>
    </source>
</evidence>
<dbReference type="PROSITE" id="PS00136">
    <property type="entry name" value="SUBTILASE_ASP"/>
    <property type="match status" value="1"/>
</dbReference>
<evidence type="ECO:0000256" key="7">
    <source>
        <dbReference type="RuleBase" id="RU003355"/>
    </source>
</evidence>
<evidence type="ECO:0000256" key="4">
    <source>
        <dbReference type="ARBA" id="ARBA00022825"/>
    </source>
</evidence>
<dbReference type="InterPro" id="IPR036852">
    <property type="entry name" value="Peptidase_S8/S53_dom_sf"/>
</dbReference>
<dbReference type="InterPro" id="IPR001343">
    <property type="entry name" value="Hemolysn_Ca-bd"/>
</dbReference>
<dbReference type="SUPFAM" id="SSF89260">
    <property type="entry name" value="Collagen-binding domain"/>
    <property type="match status" value="2"/>
</dbReference>
<feature type="domain" description="Peptidase S8/S53" evidence="8">
    <location>
        <begin position="520"/>
        <end position="813"/>
    </location>
</feature>
<dbReference type="Gene3D" id="2.150.10.10">
    <property type="entry name" value="Serralysin-like metalloprotease, C-terminal"/>
    <property type="match status" value="1"/>
</dbReference>
<dbReference type="Pfam" id="PF00082">
    <property type="entry name" value="Peptidase_S8"/>
    <property type="match status" value="1"/>
</dbReference>
<dbReference type="PANTHER" id="PTHR43806">
    <property type="entry name" value="PEPTIDASE S8"/>
    <property type="match status" value="1"/>
</dbReference>
<keyword evidence="11" id="KW-1185">Reference proteome</keyword>
<dbReference type="InterPro" id="IPR022398">
    <property type="entry name" value="Peptidase_S8_His-AS"/>
</dbReference>
<dbReference type="Proteomes" id="UP001153719">
    <property type="component" value="Chromosome"/>
</dbReference>
<dbReference type="Pfam" id="PF00353">
    <property type="entry name" value="HemolysinCabind"/>
    <property type="match status" value="2"/>
</dbReference>
<sequence>MIGATPEGYYALTFGSDNVTITSDLLITSPQGLLALDGNDTVFGSTVTDIISGNQGEDSLFGNDGNDWIRGDEDNDYIDGGLGDDTLIGGLGQDILVGSLGQDWFYGQENSDLFVIQLERSATNSMYGDLIQDFNPLEDTIGLRGGFTEASLQLQPFEAGTFVQDLITGQIIATIYGVAPAQLKGHFINVENSNLDHLNNVFNGAIDLGILTNPLSLNNFVGDSDIYDFYRFTLNTPSEVKIDLTGLTGDADLVLYQDVNADGLISETEQAYSQENDLNPEKIVQLLASGDCFLWVRQYQGDANYNLNLSTSPLPPLQPDNPESDATTVKTVETPYSGATFNDVVEPFDTLDIYRVQLPTQSDITVNLNFLNSSANADADIWIVRDSNGNGNFDEFENAVWSDQLGTTPEKITLKGMNPGNYFVGVQQVEGNTGYTLDLLATPNSSRPQFLEPSGIPNYSSYYGWGMVDAAKAVALATGQTTPYPDYPTSTPSGDIPTYGNFADLNVMNVPEVWNQGYTGEGVIVAVLDTGVDLKHFDLADNIWVNSQEANGQRGIDDDNNGYIDDVNGYDFVDNDPNPNPNFKELETDHGTHVAGTIAAAANGDSAYLKGQWNVNGVAFNSQIMPIRVLGNQSSDETVAKGIYYAVDNGAKVINMSFGLSADDLWQNAELYSKTKAALEYAKQQKPNGVTVVISAGNERSNFAEGLVTFPTYPSRFSKDDLAISVGAVNSSNSNNLQFADFSNPAGVKSSNFVVAPGVDVWSTVPKIIYTTMGGTSMAAPYVSGVIALMLEANPSLTVDQIQDILTQTANPLAITGIEISTVIPPDVAIA</sequence>
<organism evidence="10 11">
    <name type="scientific">Planktothrix pseudagardhii</name>
    <dbReference type="NCBI Taxonomy" id="132604"/>
    <lineage>
        <taxon>Bacteria</taxon>
        <taxon>Bacillati</taxon>
        <taxon>Cyanobacteriota</taxon>
        <taxon>Cyanophyceae</taxon>
        <taxon>Oscillatoriophycideae</taxon>
        <taxon>Oscillatoriales</taxon>
        <taxon>Microcoleaceae</taxon>
        <taxon>Planktothrix</taxon>
    </lineage>
</organism>
<evidence type="ECO:0000256" key="1">
    <source>
        <dbReference type="ARBA" id="ARBA00011073"/>
    </source>
</evidence>
<keyword evidence="4 6" id="KW-0720">Serine protease</keyword>
<dbReference type="GO" id="GO:0006508">
    <property type="term" value="P:proteolysis"/>
    <property type="evidence" value="ECO:0007669"/>
    <property type="project" value="UniProtKB-KW"/>
</dbReference>
<protein>
    <submittedName>
        <fullName evidence="10">Subtilisin BPN</fullName>
        <ecNumber evidence="10">3.4.21.62</ecNumber>
    </submittedName>
</protein>
<evidence type="ECO:0000256" key="6">
    <source>
        <dbReference type="PROSITE-ProRule" id="PRU01240"/>
    </source>
</evidence>
<accession>A0A9W4G4K1</accession>
<dbReference type="InterPro" id="IPR023827">
    <property type="entry name" value="Peptidase_S8_Asp-AS"/>
</dbReference>
<evidence type="ECO:0000313" key="11">
    <source>
        <dbReference type="Proteomes" id="UP001153719"/>
    </source>
</evidence>
<dbReference type="InterPro" id="IPR007280">
    <property type="entry name" value="Peptidase_C_arc/bac"/>
</dbReference>
<dbReference type="Gene3D" id="2.60.120.380">
    <property type="match status" value="2"/>
</dbReference>
<dbReference type="PROSITE" id="PS00330">
    <property type="entry name" value="HEMOLYSIN_CALCIUM"/>
    <property type="match status" value="1"/>
</dbReference>
<dbReference type="InterPro" id="IPR000209">
    <property type="entry name" value="Peptidase_S8/S53_dom"/>
</dbReference>
<evidence type="ECO:0000313" key="10">
    <source>
        <dbReference type="EMBL" id="CAD5942579.1"/>
    </source>
</evidence>
<dbReference type="EMBL" id="LR882967">
    <property type="protein sequence ID" value="CAD5942579.1"/>
    <property type="molecule type" value="Genomic_DNA"/>
</dbReference>
<dbReference type="PRINTS" id="PR00723">
    <property type="entry name" value="SUBTILISIN"/>
</dbReference>
<dbReference type="AlphaFoldDB" id="A0A9W4G4K1"/>
<dbReference type="InterPro" id="IPR018511">
    <property type="entry name" value="Hemolysin-typ_Ca-bd_CS"/>
</dbReference>
<name>A0A9W4G4K1_9CYAN</name>
<evidence type="ECO:0000256" key="5">
    <source>
        <dbReference type="PIRSR" id="PIRSR615500-1"/>
    </source>
</evidence>
<dbReference type="RefSeq" id="WP_302184656.1">
    <property type="nucleotide sequence ID" value="NZ_LR882967.1"/>
</dbReference>
<dbReference type="SUPFAM" id="SSF52743">
    <property type="entry name" value="Subtilisin-like"/>
    <property type="match status" value="1"/>
</dbReference>
<dbReference type="EC" id="3.4.21.62" evidence="10"/>
<dbReference type="KEGG" id="ppsu:NO713_02019"/>
<dbReference type="Gene3D" id="3.40.50.200">
    <property type="entry name" value="Peptidase S8/S53 domain"/>
    <property type="match status" value="1"/>
</dbReference>
<dbReference type="PANTHER" id="PTHR43806:SF11">
    <property type="entry name" value="CEREVISIN-RELATED"/>
    <property type="match status" value="1"/>
</dbReference>
<feature type="domain" description="Peptidase C-terminal archaeal/bacterial" evidence="9">
    <location>
        <begin position="227"/>
        <end position="281"/>
    </location>
</feature>
<evidence type="ECO:0000256" key="3">
    <source>
        <dbReference type="ARBA" id="ARBA00022801"/>
    </source>
</evidence>
<proteinExistence type="inferred from homology"/>
<dbReference type="InterPro" id="IPR050131">
    <property type="entry name" value="Peptidase_S8_subtilisin-like"/>
</dbReference>
<dbReference type="PROSITE" id="PS00138">
    <property type="entry name" value="SUBTILASE_SER"/>
    <property type="match status" value="1"/>
</dbReference>
<feature type="active site" description="Charge relay system" evidence="5 6">
    <location>
        <position position="777"/>
    </location>
</feature>
<dbReference type="PROSITE" id="PS51892">
    <property type="entry name" value="SUBTILASE"/>
    <property type="match status" value="1"/>
</dbReference>
<keyword evidence="2 6" id="KW-0645">Protease</keyword>
<dbReference type="PROSITE" id="PS00137">
    <property type="entry name" value="SUBTILASE_HIS"/>
    <property type="match status" value="1"/>
</dbReference>
<comment type="similarity">
    <text evidence="1 6 7">Belongs to the peptidase S8 family.</text>
</comment>
<dbReference type="InterPro" id="IPR015500">
    <property type="entry name" value="Peptidase_S8_subtilisin-rel"/>
</dbReference>
<dbReference type="SUPFAM" id="SSF51120">
    <property type="entry name" value="beta-Roll"/>
    <property type="match status" value="1"/>
</dbReference>
<dbReference type="Pfam" id="PF04151">
    <property type="entry name" value="PPC"/>
    <property type="match status" value="1"/>
</dbReference>
<feature type="active site" description="Charge relay system" evidence="5 6">
    <location>
        <position position="529"/>
    </location>
</feature>
<keyword evidence="3 6" id="KW-0378">Hydrolase</keyword>
<dbReference type="GO" id="GO:0004252">
    <property type="term" value="F:serine-type endopeptidase activity"/>
    <property type="evidence" value="ECO:0007669"/>
    <property type="project" value="UniProtKB-UniRule"/>
</dbReference>
<dbReference type="InterPro" id="IPR023828">
    <property type="entry name" value="Peptidase_S8_Ser-AS"/>
</dbReference>
<feature type="active site" description="Charge relay system" evidence="5 6">
    <location>
        <position position="590"/>
    </location>
</feature>
<gene>
    <name evidence="10" type="primary">apr</name>
    <name evidence="10" type="ORF">NO713_02019</name>
</gene>
<reference evidence="10" key="1">
    <citation type="submission" date="2020-09" db="EMBL/GenBank/DDBJ databases">
        <authorList>
            <person name="Blom J."/>
        </authorList>
    </citation>
    <scope>NUCLEOTIDE SEQUENCE</scope>
    <source>
        <strain evidence="10">No.713</strain>
    </source>
</reference>
<evidence type="ECO:0000256" key="2">
    <source>
        <dbReference type="ARBA" id="ARBA00022670"/>
    </source>
</evidence>
<evidence type="ECO:0000259" key="9">
    <source>
        <dbReference type="Pfam" id="PF04151"/>
    </source>
</evidence>